<dbReference type="InterPro" id="IPR003594">
    <property type="entry name" value="HATPase_dom"/>
</dbReference>
<dbReference type="Gene3D" id="3.30.565.10">
    <property type="entry name" value="Histidine kinase-like ATPase, C-terminal domain"/>
    <property type="match status" value="1"/>
</dbReference>
<dbReference type="CDD" id="cd00082">
    <property type="entry name" value="HisKA"/>
    <property type="match status" value="1"/>
</dbReference>
<dbReference type="Gene3D" id="1.10.287.130">
    <property type="match status" value="1"/>
</dbReference>
<feature type="transmembrane region" description="Helical" evidence="15">
    <location>
        <begin position="354"/>
        <end position="374"/>
    </location>
</feature>
<accession>A0ABW8T130</accession>
<protein>
    <recommendedName>
        <fullName evidence="3">histidine kinase</fullName>
        <ecNumber evidence="3">2.7.13.3</ecNumber>
    </recommendedName>
</protein>
<feature type="transmembrane region" description="Helical" evidence="15">
    <location>
        <begin position="405"/>
        <end position="431"/>
    </location>
</feature>
<dbReference type="SMART" id="SM00388">
    <property type="entry name" value="HisKA"/>
    <property type="match status" value="1"/>
</dbReference>
<dbReference type="SMART" id="SM00387">
    <property type="entry name" value="HATPase_c"/>
    <property type="match status" value="1"/>
</dbReference>
<feature type="transmembrane region" description="Helical" evidence="15">
    <location>
        <begin position="272"/>
        <end position="293"/>
    </location>
</feature>
<evidence type="ECO:0000256" key="2">
    <source>
        <dbReference type="ARBA" id="ARBA00004651"/>
    </source>
</evidence>
<dbReference type="InterPro" id="IPR036890">
    <property type="entry name" value="HATPase_C_sf"/>
</dbReference>
<evidence type="ECO:0000256" key="15">
    <source>
        <dbReference type="SAM" id="Phobius"/>
    </source>
</evidence>
<keyword evidence="11 15" id="KW-1133">Transmembrane helix</keyword>
<name>A0ABW8T130_9CLOT</name>
<evidence type="ECO:0000256" key="4">
    <source>
        <dbReference type="ARBA" id="ARBA00022475"/>
    </source>
</evidence>
<keyword evidence="6" id="KW-0808">Transferase</keyword>
<evidence type="ECO:0000256" key="13">
    <source>
        <dbReference type="ARBA" id="ARBA00023136"/>
    </source>
</evidence>
<dbReference type="GO" id="GO:0016301">
    <property type="term" value="F:kinase activity"/>
    <property type="evidence" value="ECO:0007669"/>
    <property type="project" value="UniProtKB-KW"/>
</dbReference>
<keyword evidence="8" id="KW-0547">Nucleotide-binding</keyword>
<dbReference type="InterPro" id="IPR005467">
    <property type="entry name" value="His_kinase_dom"/>
</dbReference>
<proteinExistence type="predicted"/>
<sequence>MDIKFKNKYINIIALVLSIFLLSTSMIAGVECWNNRRYLNTNPYFHSNEFINELNNFFNNLKSYTTTYKDYDKKTDDEKINQDELTQLKQNYDNIVQQKVDEVKAKYETQVNQINNNAINPSQQLTKEEIDRKINNLKQQENNEVEQVNKENTKSIEDIKKELVDRNIKDYNNIKNQLQAKGAIKYYIKDGTNNETYTNIVDLDNIDNYLKTKALYSISFPRNLFGESNLTYINSYFSSKGMEGYLIVPKESEGFSYIHANYKYYNSVRNRVAFELLLCLLTLAAGAAVLTYTKRKTFEGFGYFNKLQAIFNKIPFDLSILIFLIYCPYAKNIIDRSGGLIIRPPGADQIKPFLVIGIYMLFWFVFFHEVLPLIKDKSKIKDKFQNSLFTKIINFTGEHLKSNGIFYNIIVFFILSALYGAFLFLLCAAFWGSAAPIIAFLFIVYCVYVLVYLINKISYLDKIIKGTDEIASGNLNFAIVEKGKGNLSRLSHNINNLEIGIKKSMEEQMKSDRLKSELITNVSHDLKTPLTSIINYVNLLKQENLSKEEVDGYVTVLDKKTERLKLLIEDLFEASKMASGAVDLNIEKIDTAQLLRQSLAELDEKIKNSSLTFRVNIPNSKVYANLDGKKTWRIFENLIGNILKYSQPNSRVYIDLAEDFNNIVITMKNISSYEMNFDVDEIFERFKRGDSSRNTEGSGLGLAIAKSIAELQGGSLNIEIDGDLFKATVKFIKII</sequence>
<dbReference type="EMBL" id="JBJHZZ010000001">
    <property type="protein sequence ID" value="MFL0246132.1"/>
    <property type="molecule type" value="Genomic_DNA"/>
</dbReference>
<dbReference type="EC" id="2.7.13.3" evidence="3"/>
<dbReference type="PANTHER" id="PTHR45528">
    <property type="entry name" value="SENSOR HISTIDINE KINASE CPXA"/>
    <property type="match status" value="1"/>
</dbReference>
<comment type="catalytic activity">
    <reaction evidence="1">
        <text>ATP + protein L-histidine = ADP + protein N-phospho-L-histidine.</text>
        <dbReference type="EC" id="2.7.13.3"/>
    </reaction>
</comment>
<evidence type="ECO:0000256" key="7">
    <source>
        <dbReference type="ARBA" id="ARBA00022692"/>
    </source>
</evidence>
<dbReference type="RefSeq" id="WP_406768586.1">
    <property type="nucleotide sequence ID" value="NZ_JBJHZZ010000001.1"/>
</dbReference>
<evidence type="ECO:0000313" key="18">
    <source>
        <dbReference type="Proteomes" id="UP001623591"/>
    </source>
</evidence>
<evidence type="ECO:0000256" key="5">
    <source>
        <dbReference type="ARBA" id="ARBA00022553"/>
    </source>
</evidence>
<evidence type="ECO:0000256" key="3">
    <source>
        <dbReference type="ARBA" id="ARBA00012438"/>
    </source>
</evidence>
<dbReference type="Proteomes" id="UP001623591">
    <property type="component" value="Unassembled WGS sequence"/>
</dbReference>
<evidence type="ECO:0000256" key="9">
    <source>
        <dbReference type="ARBA" id="ARBA00022777"/>
    </source>
</evidence>
<dbReference type="InterPro" id="IPR003661">
    <property type="entry name" value="HisK_dim/P_dom"/>
</dbReference>
<reference evidence="17 18" key="1">
    <citation type="submission" date="2024-11" db="EMBL/GenBank/DDBJ databases">
        <authorList>
            <person name="Heng Y.C."/>
            <person name="Lim A.C.H."/>
            <person name="Lee J.K.Y."/>
            <person name="Kittelmann S."/>
        </authorList>
    </citation>
    <scope>NUCLEOTIDE SEQUENCE [LARGE SCALE GENOMIC DNA]</scope>
    <source>
        <strain evidence="17 18">WILCCON 0185</strain>
    </source>
</reference>
<dbReference type="PANTHER" id="PTHR45528:SF1">
    <property type="entry name" value="SENSOR HISTIDINE KINASE CPXA"/>
    <property type="match status" value="1"/>
</dbReference>
<comment type="caution">
    <text evidence="17">The sequence shown here is derived from an EMBL/GenBank/DDBJ whole genome shotgun (WGS) entry which is preliminary data.</text>
</comment>
<evidence type="ECO:0000256" key="8">
    <source>
        <dbReference type="ARBA" id="ARBA00022741"/>
    </source>
</evidence>
<dbReference type="InterPro" id="IPR036097">
    <property type="entry name" value="HisK_dim/P_sf"/>
</dbReference>
<dbReference type="PROSITE" id="PS50109">
    <property type="entry name" value="HIS_KIN"/>
    <property type="match status" value="1"/>
</dbReference>
<keyword evidence="14" id="KW-0175">Coiled coil</keyword>
<dbReference type="Pfam" id="PF02518">
    <property type="entry name" value="HATPase_c"/>
    <property type="match status" value="1"/>
</dbReference>
<evidence type="ECO:0000256" key="11">
    <source>
        <dbReference type="ARBA" id="ARBA00022989"/>
    </source>
</evidence>
<keyword evidence="13 15" id="KW-0472">Membrane</keyword>
<feature type="coiled-coil region" evidence="14">
    <location>
        <begin position="123"/>
        <end position="181"/>
    </location>
</feature>
<dbReference type="SUPFAM" id="SSF47384">
    <property type="entry name" value="Homodimeric domain of signal transducing histidine kinase"/>
    <property type="match status" value="1"/>
</dbReference>
<evidence type="ECO:0000256" key="10">
    <source>
        <dbReference type="ARBA" id="ARBA00022840"/>
    </source>
</evidence>
<feature type="transmembrane region" description="Helical" evidence="15">
    <location>
        <begin position="314"/>
        <end position="334"/>
    </location>
</feature>
<organism evidence="17 18">
    <name type="scientific">Candidatus Clostridium stratigraminis</name>
    <dbReference type="NCBI Taxonomy" id="3381661"/>
    <lineage>
        <taxon>Bacteria</taxon>
        <taxon>Bacillati</taxon>
        <taxon>Bacillota</taxon>
        <taxon>Clostridia</taxon>
        <taxon>Eubacteriales</taxon>
        <taxon>Clostridiaceae</taxon>
        <taxon>Clostridium</taxon>
    </lineage>
</organism>
<dbReference type="InterPro" id="IPR050398">
    <property type="entry name" value="HssS/ArlS-like"/>
</dbReference>
<evidence type="ECO:0000313" key="17">
    <source>
        <dbReference type="EMBL" id="MFL0246132.1"/>
    </source>
</evidence>
<feature type="transmembrane region" description="Helical" evidence="15">
    <location>
        <begin position="437"/>
        <end position="455"/>
    </location>
</feature>
<keyword evidence="12" id="KW-0902">Two-component regulatory system</keyword>
<keyword evidence="18" id="KW-1185">Reference proteome</keyword>
<dbReference type="SUPFAM" id="SSF55874">
    <property type="entry name" value="ATPase domain of HSP90 chaperone/DNA topoisomerase II/histidine kinase"/>
    <property type="match status" value="1"/>
</dbReference>
<keyword evidence="9 17" id="KW-0418">Kinase</keyword>
<feature type="domain" description="Histidine kinase" evidence="16">
    <location>
        <begin position="521"/>
        <end position="719"/>
    </location>
</feature>
<evidence type="ECO:0000259" key="16">
    <source>
        <dbReference type="PROSITE" id="PS50109"/>
    </source>
</evidence>
<gene>
    <name evidence="17" type="ORF">ACJDUG_03955</name>
</gene>
<keyword evidence="5" id="KW-0597">Phosphoprotein</keyword>
<keyword evidence="10" id="KW-0067">ATP-binding</keyword>
<dbReference type="PRINTS" id="PR00344">
    <property type="entry name" value="BCTRLSENSOR"/>
</dbReference>
<evidence type="ECO:0000256" key="12">
    <source>
        <dbReference type="ARBA" id="ARBA00023012"/>
    </source>
</evidence>
<keyword evidence="4" id="KW-1003">Cell membrane</keyword>
<dbReference type="InterPro" id="IPR004358">
    <property type="entry name" value="Sig_transdc_His_kin-like_C"/>
</dbReference>
<dbReference type="Pfam" id="PF00512">
    <property type="entry name" value="HisKA"/>
    <property type="match status" value="1"/>
</dbReference>
<evidence type="ECO:0000256" key="1">
    <source>
        <dbReference type="ARBA" id="ARBA00000085"/>
    </source>
</evidence>
<evidence type="ECO:0000256" key="14">
    <source>
        <dbReference type="SAM" id="Coils"/>
    </source>
</evidence>
<comment type="subcellular location">
    <subcellularLocation>
        <location evidence="2">Cell membrane</location>
        <topology evidence="2">Multi-pass membrane protein</topology>
    </subcellularLocation>
</comment>
<keyword evidence="7 15" id="KW-0812">Transmembrane</keyword>
<evidence type="ECO:0000256" key="6">
    <source>
        <dbReference type="ARBA" id="ARBA00022679"/>
    </source>
</evidence>